<organism evidence="2">
    <name type="scientific">Pseudomonas saudimassiliensis</name>
    <dbReference type="NCBI Taxonomy" id="1461581"/>
    <lineage>
        <taxon>Bacteria</taxon>
        <taxon>Pseudomonadati</taxon>
        <taxon>Pseudomonadota</taxon>
        <taxon>Gammaproteobacteria</taxon>
        <taxon>Pseudomonadales</taxon>
        <taxon>Pseudomonadaceae</taxon>
        <taxon>Pseudomonas</taxon>
    </lineage>
</organism>
<name>A0A078ML98_9PSED</name>
<sequence length="163" mass="17170">MSIKLSTAALPFTLVAALLVSSISLAADTAEHDHDHGDAPFALQLNNGEKWAIDAPLGEAMGDISATMRASLDAIHNDQLSAEGYLPLAAKVNDSVAHMINNCDLPEDADAQLHMIIAQLMAGSEKMAGNANDAPRAGAVQVVQALDAYHRYFDDPGFVPVAH</sequence>
<feature type="chain" id="PRO_5007378019" evidence="1">
    <location>
        <begin position="27"/>
        <end position="163"/>
    </location>
</feature>
<feature type="signal peptide" evidence="1">
    <location>
        <begin position="1"/>
        <end position="26"/>
    </location>
</feature>
<dbReference type="OrthoDB" id="6933865at2"/>
<accession>A0A078ML98</accession>
<proteinExistence type="predicted"/>
<dbReference type="EMBL" id="LK391969">
    <property type="protein sequence ID" value="CEF27577.1"/>
    <property type="molecule type" value="Genomic_DNA"/>
</dbReference>
<evidence type="ECO:0000313" key="2">
    <source>
        <dbReference type="EMBL" id="CEA06152.1"/>
    </source>
</evidence>
<protein>
    <submittedName>
        <fullName evidence="2">DnrO protein</fullName>
    </submittedName>
</protein>
<keyword evidence="1" id="KW-0732">Signal</keyword>
<dbReference type="PATRIC" id="fig|1461581.3.peg.2494"/>
<gene>
    <name evidence="2" type="primary">dnrO</name>
    <name evidence="2" type="ORF">BN1049_02529</name>
</gene>
<dbReference type="AlphaFoldDB" id="A0A078ML98"/>
<evidence type="ECO:0000256" key="1">
    <source>
        <dbReference type="SAM" id="SignalP"/>
    </source>
</evidence>
<dbReference type="EMBL" id="LM997413">
    <property type="protein sequence ID" value="CEA06152.1"/>
    <property type="molecule type" value="Genomic_DNA"/>
</dbReference>
<reference evidence="2" key="1">
    <citation type="submission" date="2014-07" db="EMBL/GenBank/DDBJ databases">
        <authorList>
            <person name="Urmite Genomes Urmite Genomes"/>
        </authorList>
    </citation>
    <scope>NUCLEOTIDE SEQUENCE</scope>
    <source>
        <strain evidence="2">12M76_air</strain>
    </source>
</reference>